<gene>
    <name evidence="2" type="ORF">WMO64_13300</name>
</gene>
<dbReference type="SUPFAM" id="SSF56281">
    <property type="entry name" value="Metallo-hydrolase/oxidoreductase"/>
    <property type="match status" value="1"/>
</dbReference>
<keyword evidence="3" id="KW-1185">Reference proteome</keyword>
<protein>
    <submittedName>
        <fullName evidence="2">MBL fold metallo-hydrolase</fullName>
    </submittedName>
</protein>
<accession>A0ABV1EAW8</accession>
<evidence type="ECO:0000313" key="3">
    <source>
        <dbReference type="Proteomes" id="UP001464378"/>
    </source>
</evidence>
<evidence type="ECO:0000313" key="2">
    <source>
        <dbReference type="EMBL" id="MEQ2444436.1"/>
    </source>
</evidence>
<dbReference type="Pfam" id="PF12706">
    <property type="entry name" value="Lactamase_B_2"/>
    <property type="match status" value="1"/>
</dbReference>
<dbReference type="EMBL" id="JBBMFK010000025">
    <property type="protein sequence ID" value="MEQ2444436.1"/>
    <property type="molecule type" value="Genomic_DNA"/>
</dbReference>
<proteinExistence type="predicted"/>
<dbReference type="InterPro" id="IPR001279">
    <property type="entry name" value="Metallo-B-lactamas"/>
</dbReference>
<comment type="caution">
    <text evidence="2">The sequence shown here is derived from an EMBL/GenBank/DDBJ whole genome shotgun (WGS) entry which is preliminary data.</text>
</comment>
<dbReference type="Proteomes" id="UP001464378">
    <property type="component" value="Unassembled WGS sequence"/>
</dbReference>
<dbReference type="SMART" id="SM00849">
    <property type="entry name" value="Lactamase_B"/>
    <property type="match status" value="1"/>
</dbReference>
<dbReference type="PANTHER" id="PTHR47619">
    <property type="entry name" value="METALLO-HYDROLASE YYCJ-RELATED"/>
    <property type="match status" value="1"/>
</dbReference>
<reference evidence="2 3" key="1">
    <citation type="submission" date="2024-03" db="EMBL/GenBank/DDBJ databases">
        <title>Human intestinal bacterial collection.</title>
        <authorList>
            <person name="Pauvert C."/>
            <person name="Hitch T.C.A."/>
            <person name="Clavel T."/>
        </authorList>
    </citation>
    <scope>NUCLEOTIDE SEQUENCE [LARGE SCALE GENOMIC DNA]</scope>
    <source>
        <strain evidence="2 3">CLA-AP-H29</strain>
    </source>
</reference>
<name>A0ABV1EAW8_9FIRM</name>
<evidence type="ECO:0000259" key="1">
    <source>
        <dbReference type="SMART" id="SM00849"/>
    </source>
</evidence>
<feature type="domain" description="Metallo-beta-lactamase" evidence="1">
    <location>
        <begin position="12"/>
        <end position="191"/>
    </location>
</feature>
<sequence>MLSLTTLASGSSGNSLLVSDGKTHILIDAGISARRITKSLRELGIDPAELAGILITHEHSDHICGLTTLTKQFDMPVYASKGTGRQLCYRIAFLENRLRAFEAGAVFEIGGLTVESFPTPHDTAESVGYAVSAEGRKAAVVTDLGRVTEEVARGIRGANLLVAETNYDPEWLQSGPYPYYLKERIQGGWGHLSNQAGAELACSAVENGASTVILAHLSKENNTPARAYDTVLAAMERRGIRPGTDVRLEVAPRSETGIRCEV</sequence>
<dbReference type="InterPro" id="IPR036866">
    <property type="entry name" value="RibonucZ/Hydroxyglut_hydro"/>
</dbReference>
<dbReference type="InterPro" id="IPR052533">
    <property type="entry name" value="WalJ/YycJ-like"/>
</dbReference>
<dbReference type="PANTHER" id="PTHR47619:SF1">
    <property type="entry name" value="EXODEOXYRIBONUCLEASE WALJ"/>
    <property type="match status" value="1"/>
</dbReference>
<dbReference type="Gene3D" id="3.60.15.10">
    <property type="entry name" value="Ribonuclease Z/Hydroxyacylglutathione hydrolase-like"/>
    <property type="match status" value="1"/>
</dbReference>
<organism evidence="2 3">
    <name type="scientific">Pseudoflavonifractor intestinihominis</name>
    <dbReference type="NCBI Taxonomy" id="3133171"/>
    <lineage>
        <taxon>Bacteria</taxon>
        <taxon>Bacillati</taxon>
        <taxon>Bacillota</taxon>
        <taxon>Clostridia</taxon>
        <taxon>Eubacteriales</taxon>
        <taxon>Oscillospiraceae</taxon>
        <taxon>Pseudoflavonifractor</taxon>
    </lineage>
</organism>
<dbReference type="RefSeq" id="WP_294516429.1">
    <property type="nucleotide sequence ID" value="NZ_JBBMFK010000025.1"/>
</dbReference>